<comment type="caution">
    <text evidence="1">The sequence shown here is derived from an EMBL/GenBank/DDBJ whole genome shotgun (WGS) entry which is preliminary data.</text>
</comment>
<gene>
    <name evidence="1" type="ORF">EVAR_36216_1</name>
</gene>
<proteinExistence type="predicted"/>
<evidence type="ECO:0000313" key="1">
    <source>
        <dbReference type="EMBL" id="GBP41458.1"/>
    </source>
</evidence>
<dbReference type="AlphaFoldDB" id="A0A4C1VQS7"/>
<sequence length="100" mass="11643">MILDKITTGVITPKRLSWHKLGKNFHIYRVTEEKPLAERDVARYTPLARYPRTKLIALSISPVEFFSRKRDHKLCATRQLKHGHLSAVMRDNCGYVEHSV</sequence>
<protein>
    <submittedName>
        <fullName evidence="1">Uncharacterized protein</fullName>
    </submittedName>
</protein>
<organism evidence="1 2">
    <name type="scientific">Eumeta variegata</name>
    <name type="common">Bagworm moth</name>
    <name type="synonym">Eumeta japonica</name>
    <dbReference type="NCBI Taxonomy" id="151549"/>
    <lineage>
        <taxon>Eukaryota</taxon>
        <taxon>Metazoa</taxon>
        <taxon>Ecdysozoa</taxon>
        <taxon>Arthropoda</taxon>
        <taxon>Hexapoda</taxon>
        <taxon>Insecta</taxon>
        <taxon>Pterygota</taxon>
        <taxon>Neoptera</taxon>
        <taxon>Endopterygota</taxon>
        <taxon>Lepidoptera</taxon>
        <taxon>Glossata</taxon>
        <taxon>Ditrysia</taxon>
        <taxon>Tineoidea</taxon>
        <taxon>Psychidae</taxon>
        <taxon>Oiketicinae</taxon>
        <taxon>Eumeta</taxon>
    </lineage>
</organism>
<dbReference type="Proteomes" id="UP000299102">
    <property type="component" value="Unassembled WGS sequence"/>
</dbReference>
<evidence type="ECO:0000313" key="2">
    <source>
        <dbReference type="Proteomes" id="UP000299102"/>
    </source>
</evidence>
<accession>A0A4C1VQS7</accession>
<dbReference type="EMBL" id="BGZK01000399">
    <property type="protein sequence ID" value="GBP41458.1"/>
    <property type="molecule type" value="Genomic_DNA"/>
</dbReference>
<name>A0A4C1VQS7_EUMVA</name>
<keyword evidence="2" id="KW-1185">Reference proteome</keyword>
<reference evidence="1 2" key="1">
    <citation type="journal article" date="2019" name="Commun. Biol.">
        <title>The bagworm genome reveals a unique fibroin gene that provides high tensile strength.</title>
        <authorList>
            <person name="Kono N."/>
            <person name="Nakamura H."/>
            <person name="Ohtoshi R."/>
            <person name="Tomita M."/>
            <person name="Numata K."/>
            <person name="Arakawa K."/>
        </authorList>
    </citation>
    <scope>NUCLEOTIDE SEQUENCE [LARGE SCALE GENOMIC DNA]</scope>
</reference>